<dbReference type="Pfam" id="PF05721">
    <property type="entry name" value="PhyH"/>
    <property type="match status" value="1"/>
</dbReference>
<dbReference type="Proteomes" id="UP001054857">
    <property type="component" value="Unassembled WGS sequence"/>
</dbReference>
<feature type="region of interest" description="Disordered" evidence="2">
    <location>
        <begin position="88"/>
        <end position="134"/>
    </location>
</feature>
<dbReference type="EMBL" id="BMAR01000047">
    <property type="protein sequence ID" value="GFR51196.1"/>
    <property type="molecule type" value="Genomic_DNA"/>
</dbReference>
<evidence type="ECO:0008006" key="5">
    <source>
        <dbReference type="Google" id="ProtNLM"/>
    </source>
</evidence>
<feature type="region of interest" description="Disordered" evidence="2">
    <location>
        <begin position="179"/>
        <end position="217"/>
    </location>
</feature>
<dbReference type="PANTHER" id="PTHR20883:SF46">
    <property type="entry name" value="PHYTANOYL-COA HYDROXYLASE"/>
    <property type="match status" value="1"/>
</dbReference>
<comment type="caution">
    <text evidence="3">The sequence shown here is derived from an EMBL/GenBank/DDBJ whole genome shotgun (WGS) entry which is preliminary data.</text>
</comment>
<dbReference type="AlphaFoldDB" id="A0AAD3E4C5"/>
<dbReference type="Gene3D" id="2.60.120.620">
    <property type="entry name" value="q2cbj1_9rhob like domain"/>
    <property type="match status" value="1"/>
</dbReference>
<dbReference type="PANTHER" id="PTHR20883">
    <property type="entry name" value="PHYTANOYL-COA DIOXYGENASE DOMAIN CONTAINING 1"/>
    <property type="match status" value="1"/>
</dbReference>
<gene>
    <name evidence="3" type="ORF">Agub_g13543</name>
</gene>
<feature type="compositionally biased region" description="Low complexity" evidence="2">
    <location>
        <begin position="179"/>
        <end position="204"/>
    </location>
</feature>
<name>A0AAD3E4C5_9CHLO</name>
<reference evidence="3 4" key="1">
    <citation type="journal article" date="2021" name="Sci. Rep.">
        <title>Genome sequencing of the multicellular alga Astrephomene provides insights into convergent evolution of germ-soma differentiation.</title>
        <authorList>
            <person name="Yamashita S."/>
            <person name="Yamamoto K."/>
            <person name="Matsuzaki R."/>
            <person name="Suzuki S."/>
            <person name="Yamaguchi H."/>
            <person name="Hirooka S."/>
            <person name="Minakuchi Y."/>
            <person name="Miyagishima S."/>
            <person name="Kawachi M."/>
            <person name="Toyoda A."/>
            <person name="Nozaki H."/>
        </authorList>
    </citation>
    <scope>NUCLEOTIDE SEQUENCE [LARGE SCALE GENOMIC DNA]</scope>
    <source>
        <strain evidence="3 4">NIES-4017</strain>
    </source>
</reference>
<proteinExistence type="predicted"/>
<sequence>MCILQEVYSPALRQQLLRDGFAILPRFYQGHDLQALQYEAELALEAAGAYDTAVDSDSDLGYGDDASESETMAKERGCIFEVARSIPATDISSPGPGMQSPKATELARLPTGEPDPPRASGATEDVPGQSTAAATACAMTSNHLPSQAVPLPGLGLLASPRLQALVRAALGFPSTCTDNNRNSSSNCSHHSSGKRPSSSSSCSSDAKLEGSRPEPTGAVGTAAAAAAAKCATTACAAATVAATASSCGPYLFNEQFIVKPPRSSSRSAFAWHRDSDWCRGHPQYDYSPYISVWTALDDMDEENGALVVLPGSHLGGPGGPTAAPCKAAAGDPDGRQGGGGGSREATTSSSAEAAGAGAGAGAAGSDVSNLEAGFHSARHLFVPAGTVVVFLDTLLHASGPNHSRHMRRAWMPQFSSRPILRRTDGQPVALAMPLTQLQGSQR</sequence>
<dbReference type="SUPFAM" id="SSF51197">
    <property type="entry name" value="Clavaminate synthase-like"/>
    <property type="match status" value="1"/>
</dbReference>
<evidence type="ECO:0000313" key="3">
    <source>
        <dbReference type="EMBL" id="GFR51196.1"/>
    </source>
</evidence>
<feature type="region of interest" description="Disordered" evidence="2">
    <location>
        <begin position="318"/>
        <end position="365"/>
    </location>
</feature>
<organism evidence="3 4">
    <name type="scientific">Astrephomene gubernaculifera</name>
    <dbReference type="NCBI Taxonomy" id="47775"/>
    <lineage>
        <taxon>Eukaryota</taxon>
        <taxon>Viridiplantae</taxon>
        <taxon>Chlorophyta</taxon>
        <taxon>core chlorophytes</taxon>
        <taxon>Chlorophyceae</taxon>
        <taxon>CS clade</taxon>
        <taxon>Chlamydomonadales</taxon>
        <taxon>Astrephomenaceae</taxon>
        <taxon>Astrephomene</taxon>
    </lineage>
</organism>
<dbReference type="InterPro" id="IPR008775">
    <property type="entry name" value="Phytyl_CoA_dOase-like"/>
</dbReference>
<evidence type="ECO:0000256" key="1">
    <source>
        <dbReference type="ARBA" id="ARBA00001962"/>
    </source>
</evidence>
<feature type="compositionally biased region" description="Low complexity" evidence="2">
    <location>
        <begin position="343"/>
        <end position="355"/>
    </location>
</feature>
<comment type="cofactor">
    <cofactor evidence="1">
        <name>Fe cation</name>
        <dbReference type="ChEBI" id="CHEBI:24875"/>
    </cofactor>
</comment>
<keyword evidence="4" id="KW-1185">Reference proteome</keyword>
<evidence type="ECO:0000313" key="4">
    <source>
        <dbReference type="Proteomes" id="UP001054857"/>
    </source>
</evidence>
<accession>A0AAD3E4C5</accession>
<protein>
    <recommendedName>
        <fullName evidence="5">Phytanoyl-CoA dioxygenase</fullName>
    </recommendedName>
</protein>
<evidence type="ECO:0000256" key="2">
    <source>
        <dbReference type="SAM" id="MobiDB-lite"/>
    </source>
</evidence>